<feature type="domain" description="DUF4126" evidence="2">
    <location>
        <begin position="13"/>
        <end position="184"/>
    </location>
</feature>
<evidence type="ECO:0000259" key="2">
    <source>
        <dbReference type="Pfam" id="PF13548"/>
    </source>
</evidence>
<sequence length="194" mass="19954">MSVLAGMELFSGLLSALGLSGAAGLNAYIPLFLVGILANLGLVQLDQPFDLLGNTWTLLVIFLVGLADFIGDKIPGVDHVLHLVSGWVGAAAGAILFASQAGVADLSPALAGVLGLLVAGGIQTGRAAVRPATTALTAGVGNPVVSTVEDGLSLGLSVLALFVPALAALGLLGLLWWSWRLYRRWEQRRHARAV</sequence>
<protein>
    <recommendedName>
        <fullName evidence="2">DUF4126 domain-containing protein</fullName>
    </recommendedName>
</protein>
<proteinExistence type="predicted"/>
<feature type="transmembrane region" description="Helical" evidence="1">
    <location>
        <begin position="83"/>
        <end position="103"/>
    </location>
</feature>
<keyword evidence="4" id="KW-1185">Reference proteome</keyword>
<reference evidence="4" key="1">
    <citation type="journal article" date="2019" name="Int. J. Syst. Evol. Microbiol.">
        <title>The Global Catalogue of Microorganisms (GCM) 10K type strain sequencing project: providing services to taxonomists for standard genome sequencing and annotation.</title>
        <authorList>
            <consortium name="The Broad Institute Genomics Platform"/>
            <consortium name="The Broad Institute Genome Sequencing Center for Infectious Disease"/>
            <person name="Wu L."/>
            <person name="Ma J."/>
        </authorList>
    </citation>
    <scope>NUCLEOTIDE SEQUENCE [LARGE SCALE GENOMIC DNA]</scope>
    <source>
        <strain evidence="4">CGMCC 1.18439</strain>
    </source>
</reference>
<accession>A0ABQ3K2H0</accession>
<feature type="transmembrane region" description="Helical" evidence="1">
    <location>
        <begin position="154"/>
        <end position="179"/>
    </location>
</feature>
<dbReference type="EMBL" id="BNAL01000010">
    <property type="protein sequence ID" value="GHG00731.1"/>
    <property type="molecule type" value="Genomic_DNA"/>
</dbReference>
<evidence type="ECO:0000313" key="3">
    <source>
        <dbReference type="EMBL" id="GHG00731.1"/>
    </source>
</evidence>
<dbReference type="Proteomes" id="UP000632154">
    <property type="component" value="Unassembled WGS sequence"/>
</dbReference>
<gene>
    <name evidence="3" type="ORF">GCM10017783_11170</name>
</gene>
<organism evidence="3 4">
    <name type="scientific">Deinococcus piscis</name>
    <dbReference type="NCBI Taxonomy" id="394230"/>
    <lineage>
        <taxon>Bacteria</taxon>
        <taxon>Thermotogati</taxon>
        <taxon>Deinococcota</taxon>
        <taxon>Deinococci</taxon>
        <taxon>Deinococcales</taxon>
        <taxon>Deinococcaceae</taxon>
        <taxon>Deinococcus</taxon>
    </lineage>
</organism>
<evidence type="ECO:0000313" key="4">
    <source>
        <dbReference type="Proteomes" id="UP000632154"/>
    </source>
</evidence>
<evidence type="ECO:0000256" key="1">
    <source>
        <dbReference type="SAM" id="Phobius"/>
    </source>
</evidence>
<dbReference type="Pfam" id="PF13548">
    <property type="entry name" value="DUF4126"/>
    <property type="match status" value="1"/>
</dbReference>
<feature type="transmembrane region" description="Helical" evidence="1">
    <location>
        <begin position="51"/>
        <end position="71"/>
    </location>
</feature>
<keyword evidence="1" id="KW-0472">Membrane</keyword>
<keyword evidence="1" id="KW-0812">Transmembrane</keyword>
<name>A0ABQ3K2H0_9DEIO</name>
<keyword evidence="1" id="KW-1133">Transmembrane helix</keyword>
<dbReference type="InterPro" id="IPR025196">
    <property type="entry name" value="DUF4126"/>
</dbReference>
<comment type="caution">
    <text evidence="3">The sequence shown here is derived from an EMBL/GenBank/DDBJ whole genome shotgun (WGS) entry which is preliminary data.</text>
</comment>